<protein>
    <recommendedName>
        <fullName evidence="3">DUF1641 domain-containing protein</fullName>
    </recommendedName>
</protein>
<organism evidence="1 2">
    <name type="scientific">Sulfuriferula plumbiphila</name>
    <dbReference type="NCBI Taxonomy" id="171865"/>
    <lineage>
        <taxon>Bacteria</taxon>
        <taxon>Pseudomonadati</taxon>
        <taxon>Pseudomonadota</taxon>
        <taxon>Betaproteobacteria</taxon>
        <taxon>Nitrosomonadales</taxon>
        <taxon>Sulfuricellaceae</taxon>
        <taxon>Sulfuriferula</taxon>
    </lineage>
</organism>
<dbReference type="Proteomes" id="UP000321337">
    <property type="component" value="Unassembled WGS sequence"/>
</dbReference>
<evidence type="ECO:0000313" key="1">
    <source>
        <dbReference type="EMBL" id="GEP31236.1"/>
    </source>
</evidence>
<reference evidence="1 2" key="1">
    <citation type="submission" date="2019-07" db="EMBL/GenBank/DDBJ databases">
        <title>Whole genome shotgun sequence of Thiobacillus plumbophilus NBRC 107929.</title>
        <authorList>
            <person name="Hosoyama A."/>
            <person name="Uohara A."/>
            <person name="Ohji S."/>
            <person name="Ichikawa N."/>
        </authorList>
    </citation>
    <scope>NUCLEOTIDE SEQUENCE [LARGE SCALE GENOMIC DNA]</scope>
    <source>
        <strain evidence="1 2">NBRC 107929</strain>
    </source>
</reference>
<gene>
    <name evidence="1" type="ORF">TPL01_23740</name>
</gene>
<proteinExistence type="predicted"/>
<dbReference type="AlphaFoldDB" id="A0A512L9S3"/>
<evidence type="ECO:0000313" key="2">
    <source>
        <dbReference type="Proteomes" id="UP000321337"/>
    </source>
</evidence>
<comment type="caution">
    <text evidence="1">The sequence shown here is derived from an EMBL/GenBank/DDBJ whole genome shotgun (WGS) entry which is preliminary data.</text>
</comment>
<name>A0A512L9S3_9PROT</name>
<dbReference type="EMBL" id="BKAD01000026">
    <property type="protein sequence ID" value="GEP31236.1"/>
    <property type="molecule type" value="Genomic_DNA"/>
</dbReference>
<accession>A0A512L9S3</accession>
<keyword evidence="2" id="KW-1185">Reference proteome</keyword>
<sequence length="147" mass="15936">MDYSEEAKMTTQTETPAAIANDDLQRLVEFAQIITAARDAMSDDMVTRMAGAMSEGVNLLDRLTRNEGLMRLLLALDRQESQCLLIALSEAIHAASKDIAAAAPATGGLGCMLRVVRDPGTQEGVRFLAVLGQHLSHSLREQRRRGG</sequence>
<evidence type="ECO:0008006" key="3">
    <source>
        <dbReference type="Google" id="ProtNLM"/>
    </source>
</evidence>